<evidence type="ECO:0000256" key="11">
    <source>
        <dbReference type="ARBA" id="ARBA00023136"/>
    </source>
</evidence>
<dbReference type="InterPro" id="IPR037550">
    <property type="entry name" value="Sec23_C"/>
</dbReference>
<keyword evidence="10" id="KW-0333">Golgi apparatus</keyword>
<feature type="domain" description="Sec23/Sec24 beta-sandwich" evidence="20">
    <location>
        <begin position="437"/>
        <end position="548"/>
    </location>
</feature>
<dbReference type="SUPFAM" id="SSF82754">
    <property type="entry name" value="C-terminal, gelsolin-like domain of Sec23/24"/>
    <property type="match status" value="1"/>
</dbReference>
<dbReference type="PANTHER" id="PTHR11141:SF0">
    <property type="entry name" value="PROTEIN TRANSPORT PROTEIN SEC23"/>
    <property type="match status" value="1"/>
</dbReference>
<dbReference type="GO" id="GO:0090110">
    <property type="term" value="P:COPII-coated vesicle cargo loading"/>
    <property type="evidence" value="ECO:0007669"/>
    <property type="project" value="TreeGrafter"/>
</dbReference>
<dbReference type="Pfam" id="PF08033">
    <property type="entry name" value="Sec23_BS"/>
    <property type="match status" value="1"/>
</dbReference>
<dbReference type="Pfam" id="PF00626">
    <property type="entry name" value="Gelsolin"/>
    <property type="match status" value="1"/>
</dbReference>
<dbReference type="SUPFAM" id="SSF53300">
    <property type="entry name" value="vWA-like"/>
    <property type="match status" value="1"/>
</dbReference>
<dbReference type="GO" id="GO:0030127">
    <property type="term" value="C:COPII vesicle coat"/>
    <property type="evidence" value="ECO:0007669"/>
    <property type="project" value="InterPro"/>
</dbReference>
<keyword evidence="12 14" id="KW-0968">Cytoplasmic vesicle</keyword>
<sequence length="806" mass="87209">MATDFGDLETADAVRLTWNVWPASRVEATKCTLPFAALYSPCRALPSMPVLPYDPIACKNCGAVLNPYARVDFHGKIWICPFCYTRSHFPPHYAAISEQNLPAELFPSYCTIEYTLTQQNTAMATSSGPAPPCYVFIIDTCVSEEELNALKTSMLQAIETMPETTLVGLVTYGTNVHVHELGFESCFKSYVFRGSKETFDVKEVQEQLGVLGAAPAAAPAAPAAPGQRAPPPASKTPGALGRFICPLGDCEFQLSAILEELQPDSFPIPAEHRAARCTGSALTVTGALMAAARPGGQHARAVLFVGGACADGPGAIISRELENAVRSHKDIVKGSATHFAKSRAYFSQLATEWSQRGHTLDVFSVALDQVGLSEMKPLCECTGGMSVLAESYTHDVFKKSLKLLLSPRAAPPPPADGSAPAAPQDASYTAPLGQRTNASLEVLVSRDVKVSGCLGPVDSLGKKGPMVSDTVVGHGGTTHWRMSSVAEDTTLALFFDIAAESGQARQGDPTGAYGQGGSEQFFLQFITRSVTSTGEHRMRATTITRRWVDGTDLRDLTSGFDQEAAAVVMARLAAAKMEAEEAEFDATRWLDRSLIRMCSRFGDYRREDPASFQLAPQISLYPQFIFNLRRSQFVQVFNFSPDETAHFRMCLNRVPCSDALAMIQPTLMSYGFQGPPEPALLDVASIAPDRILLLDTFFHTVVFHGQTVAQWREAKYQEQPEHAAFKALLEAPQSDAASIVDTRFPSPRFVDCDQNGSQARFLLARLNPSATYNRDSGVGTGGDIIFTDDVALGVFLDHLKKLAVAG</sequence>
<keyword evidence="7 14" id="KW-0862">Zinc</keyword>
<dbReference type="InterPro" id="IPR012990">
    <property type="entry name" value="Beta-sandwich_Sec23_24"/>
</dbReference>
<dbReference type="CDD" id="cd11287">
    <property type="entry name" value="Sec23_C"/>
    <property type="match status" value="1"/>
</dbReference>
<dbReference type="SUPFAM" id="SSF82919">
    <property type="entry name" value="Zn-finger domain of Sec23/24"/>
    <property type="match status" value="1"/>
</dbReference>
<evidence type="ECO:0000256" key="12">
    <source>
        <dbReference type="ARBA" id="ARBA00023329"/>
    </source>
</evidence>
<dbReference type="OrthoDB" id="10256289at2759"/>
<keyword evidence="5 14" id="KW-0479">Metal-binding</keyword>
<gene>
    <name evidence="21" type="ORF">PPROV_000297300</name>
</gene>
<dbReference type="FunFam" id="3.40.50.410:FF:000043">
    <property type="entry name" value="Protein transport protein SEC23"/>
    <property type="match status" value="1"/>
</dbReference>
<evidence type="ECO:0000256" key="2">
    <source>
        <dbReference type="ARBA" id="ARBA00009210"/>
    </source>
</evidence>
<reference evidence="21" key="1">
    <citation type="submission" date="2020-10" db="EMBL/GenBank/DDBJ databases">
        <title>Unveiling of a novel bifunctional photoreceptor, Dualchrome1, isolated from a cosmopolitan green alga.</title>
        <authorList>
            <person name="Suzuki S."/>
            <person name="Kawachi M."/>
        </authorList>
    </citation>
    <scope>NUCLEOTIDE SEQUENCE</scope>
    <source>
        <strain evidence="21">NIES 2893</strain>
    </source>
</reference>
<keyword evidence="9 14" id="KW-0653">Protein transport</keyword>
<dbReference type="Gene3D" id="3.40.50.410">
    <property type="entry name" value="von Willebrand factor, type A domain"/>
    <property type="match status" value="1"/>
</dbReference>
<dbReference type="PANTHER" id="PTHR11141">
    <property type="entry name" value="PROTEIN TRANSPORT PROTEIN SEC23"/>
    <property type="match status" value="1"/>
</dbReference>
<accession>A0A830HFX6</accession>
<dbReference type="GO" id="GO:0006886">
    <property type="term" value="P:intracellular protein transport"/>
    <property type="evidence" value="ECO:0007669"/>
    <property type="project" value="InterPro"/>
</dbReference>
<dbReference type="InterPro" id="IPR006900">
    <property type="entry name" value="Sec23/24_helical_dom"/>
</dbReference>
<evidence type="ECO:0000256" key="1">
    <source>
        <dbReference type="ARBA" id="ARBA00004255"/>
    </source>
</evidence>
<dbReference type="GO" id="GO:0000139">
    <property type="term" value="C:Golgi membrane"/>
    <property type="evidence" value="ECO:0007669"/>
    <property type="project" value="UniProtKB-SubCell"/>
</dbReference>
<feature type="domain" description="Zinc finger Sec23/Sec24-type" evidence="17">
    <location>
        <begin position="55"/>
        <end position="93"/>
    </location>
</feature>
<dbReference type="Proteomes" id="UP000660262">
    <property type="component" value="Unassembled WGS sequence"/>
</dbReference>
<evidence type="ECO:0000256" key="3">
    <source>
        <dbReference type="ARBA" id="ARBA00021212"/>
    </source>
</evidence>
<evidence type="ECO:0000256" key="4">
    <source>
        <dbReference type="ARBA" id="ARBA00022448"/>
    </source>
</evidence>
<evidence type="ECO:0000256" key="10">
    <source>
        <dbReference type="ARBA" id="ARBA00023034"/>
    </source>
</evidence>
<keyword evidence="14" id="KW-0963">Cytoplasm</keyword>
<dbReference type="GO" id="GO:0070971">
    <property type="term" value="C:endoplasmic reticulum exit site"/>
    <property type="evidence" value="ECO:0007669"/>
    <property type="project" value="TreeGrafter"/>
</dbReference>
<feature type="domain" description="Sec23/Sec24 helical" evidence="19">
    <location>
        <begin position="561"/>
        <end position="660"/>
    </location>
</feature>
<dbReference type="GO" id="GO:0005789">
    <property type="term" value="C:endoplasmic reticulum membrane"/>
    <property type="evidence" value="ECO:0007669"/>
    <property type="project" value="UniProtKB-SubCell"/>
</dbReference>
<keyword evidence="4 14" id="KW-0813">Transport</keyword>
<evidence type="ECO:0000313" key="22">
    <source>
        <dbReference type="Proteomes" id="UP000660262"/>
    </source>
</evidence>
<dbReference type="InterPro" id="IPR036180">
    <property type="entry name" value="Gelsolin-like_dom_sf"/>
</dbReference>
<evidence type="ECO:0000256" key="9">
    <source>
        <dbReference type="ARBA" id="ARBA00022927"/>
    </source>
</evidence>
<dbReference type="GO" id="GO:0005096">
    <property type="term" value="F:GTPase activator activity"/>
    <property type="evidence" value="ECO:0007669"/>
    <property type="project" value="TreeGrafter"/>
</dbReference>
<dbReference type="Gene3D" id="3.40.20.10">
    <property type="entry name" value="Severin"/>
    <property type="match status" value="1"/>
</dbReference>
<keyword evidence="22" id="KW-1185">Reference proteome</keyword>
<feature type="domain" description="Gelsolin-like" evidence="16">
    <location>
        <begin position="676"/>
        <end position="762"/>
    </location>
</feature>
<feature type="domain" description="Sec23/Sec24 trunk" evidence="18">
    <location>
        <begin position="129"/>
        <end position="402"/>
    </location>
</feature>
<keyword evidence="8 14" id="KW-0931">ER-Golgi transport</keyword>
<dbReference type="InterPro" id="IPR037364">
    <property type="entry name" value="Sec23"/>
</dbReference>
<dbReference type="InterPro" id="IPR036465">
    <property type="entry name" value="vWFA_dom_sf"/>
</dbReference>
<evidence type="ECO:0000256" key="7">
    <source>
        <dbReference type="ARBA" id="ARBA00022833"/>
    </source>
</evidence>
<keyword evidence="11 14" id="KW-0472">Membrane</keyword>
<evidence type="ECO:0000256" key="6">
    <source>
        <dbReference type="ARBA" id="ARBA00022824"/>
    </source>
</evidence>
<evidence type="ECO:0000256" key="13">
    <source>
        <dbReference type="ARBA" id="ARBA00025471"/>
    </source>
</evidence>
<dbReference type="AlphaFoldDB" id="A0A830HFX6"/>
<protein>
    <recommendedName>
        <fullName evidence="3 14">Protein transport protein SEC23</fullName>
    </recommendedName>
</protein>
<dbReference type="InterPro" id="IPR007123">
    <property type="entry name" value="Gelsolin-like_dom"/>
</dbReference>
<organism evidence="21 22">
    <name type="scientific">Pycnococcus provasolii</name>
    <dbReference type="NCBI Taxonomy" id="41880"/>
    <lineage>
        <taxon>Eukaryota</taxon>
        <taxon>Viridiplantae</taxon>
        <taxon>Chlorophyta</taxon>
        <taxon>Pseudoscourfieldiophyceae</taxon>
        <taxon>Pseudoscourfieldiales</taxon>
        <taxon>Pycnococcaceae</taxon>
        <taxon>Pycnococcus</taxon>
    </lineage>
</organism>
<dbReference type="SUPFAM" id="SSF81995">
    <property type="entry name" value="beta-sandwich domain of Sec23/24"/>
    <property type="match status" value="1"/>
</dbReference>
<dbReference type="Gene3D" id="2.60.40.1670">
    <property type="entry name" value="beta-sandwich domain of Sec23/24"/>
    <property type="match status" value="1"/>
</dbReference>
<dbReference type="EMBL" id="BNJQ01000007">
    <property type="protein sequence ID" value="GHP04219.1"/>
    <property type="molecule type" value="Genomic_DNA"/>
</dbReference>
<evidence type="ECO:0000259" key="19">
    <source>
        <dbReference type="Pfam" id="PF04815"/>
    </source>
</evidence>
<dbReference type="SUPFAM" id="SSF81811">
    <property type="entry name" value="Helical domain of Sec23/24"/>
    <property type="match status" value="1"/>
</dbReference>
<comment type="subcellular location">
    <subcellularLocation>
        <location evidence="14">Cytoplasmic vesicle</location>
        <location evidence="14">COPII-coated vesicle membrane</location>
        <topology evidence="14">Peripheral membrane protein</topology>
        <orientation evidence="14">Cytoplasmic side</orientation>
    </subcellularLocation>
    <subcellularLocation>
        <location evidence="14">Endoplasmic reticulum membrane</location>
        <topology evidence="14">Peripheral membrane protein</topology>
        <orientation evidence="14">Cytoplasmic side</orientation>
    </subcellularLocation>
    <subcellularLocation>
        <location evidence="1">Golgi apparatus membrane</location>
        <topology evidence="1">Peripheral membrane protein</topology>
        <orientation evidence="1">Cytoplasmic side</orientation>
    </subcellularLocation>
</comment>
<dbReference type="InterPro" id="IPR006895">
    <property type="entry name" value="Znf_Sec23_Sec24"/>
</dbReference>
<proteinExistence type="inferred from homology"/>
<evidence type="ECO:0000259" key="16">
    <source>
        <dbReference type="Pfam" id="PF00626"/>
    </source>
</evidence>
<comment type="function">
    <text evidence="13 14">Component of the coat protein complex II (COPII) which promotes the formation of transport vesicles from the endoplasmic reticulum (ER). The coat has two main functions, the physical deformation of the endoplasmic reticulum membrane into vesicles and the selection of cargo molecules.</text>
</comment>
<evidence type="ECO:0000256" key="8">
    <source>
        <dbReference type="ARBA" id="ARBA00022892"/>
    </source>
</evidence>
<dbReference type="Pfam" id="PF04810">
    <property type="entry name" value="zf-Sec23_Sec24"/>
    <property type="match status" value="1"/>
</dbReference>
<dbReference type="FunFam" id="2.30.30.380:FF:000001">
    <property type="entry name" value="Protein transport protein SEC23"/>
    <property type="match status" value="1"/>
</dbReference>
<evidence type="ECO:0000256" key="5">
    <source>
        <dbReference type="ARBA" id="ARBA00022723"/>
    </source>
</evidence>
<dbReference type="InterPro" id="IPR036175">
    <property type="entry name" value="Sec23/24_helical_dom_sf"/>
</dbReference>
<comment type="similarity">
    <text evidence="2 14">Belongs to the SEC23/SEC24 family. SEC23 subfamily.</text>
</comment>
<dbReference type="InterPro" id="IPR029006">
    <property type="entry name" value="ADF-H/Gelsolin-like_dom_sf"/>
</dbReference>
<evidence type="ECO:0000256" key="14">
    <source>
        <dbReference type="RuleBase" id="RU365030"/>
    </source>
</evidence>
<dbReference type="Pfam" id="PF04815">
    <property type="entry name" value="Sec23_helical"/>
    <property type="match status" value="1"/>
</dbReference>
<evidence type="ECO:0000259" key="17">
    <source>
        <dbReference type="Pfam" id="PF04810"/>
    </source>
</evidence>
<evidence type="ECO:0000313" key="21">
    <source>
        <dbReference type="EMBL" id="GHP04219.1"/>
    </source>
</evidence>
<dbReference type="Pfam" id="PF04811">
    <property type="entry name" value="Sec23_trunk"/>
    <property type="match status" value="1"/>
</dbReference>
<name>A0A830HFX6_9CHLO</name>
<dbReference type="InterPro" id="IPR006896">
    <property type="entry name" value="Sec23/24_trunk_dom"/>
</dbReference>
<keyword evidence="6 14" id="KW-0256">Endoplasmic reticulum</keyword>
<dbReference type="Gene3D" id="2.30.30.380">
    <property type="entry name" value="Zn-finger domain of Sec23/24"/>
    <property type="match status" value="1"/>
</dbReference>
<dbReference type="GO" id="GO:0008270">
    <property type="term" value="F:zinc ion binding"/>
    <property type="evidence" value="ECO:0007669"/>
    <property type="project" value="InterPro"/>
</dbReference>
<feature type="region of interest" description="Disordered" evidence="15">
    <location>
        <begin position="408"/>
        <end position="429"/>
    </location>
</feature>
<evidence type="ECO:0000259" key="18">
    <source>
        <dbReference type="Pfam" id="PF04811"/>
    </source>
</evidence>
<feature type="compositionally biased region" description="Low complexity" evidence="15">
    <location>
        <begin position="416"/>
        <end position="427"/>
    </location>
</feature>
<evidence type="ECO:0000256" key="15">
    <source>
        <dbReference type="SAM" id="MobiDB-lite"/>
    </source>
</evidence>
<evidence type="ECO:0000259" key="20">
    <source>
        <dbReference type="Pfam" id="PF08033"/>
    </source>
</evidence>
<dbReference type="Gene3D" id="1.20.120.730">
    <property type="entry name" value="Sec23/Sec24 helical domain"/>
    <property type="match status" value="1"/>
</dbReference>
<dbReference type="InterPro" id="IPR036174">
    <property type="entry name" value="Znf_Sec23_Sec24_sf"/>
</dbReference>
<comment type="caution">
    <text evidence="21">The sequence shown here is derived from an EMBL/GenBank/DDBJ whole genome shotgun (WGS) entry which is preliminary data.</text>
</comment>
<dbReference type="FunFam" id="3.40.20.10:FF:000041">
    <property type="entry name" value="Protein transport protein SEC23"/>
    <property type="match status" value="1"/>
</dbReference>